<sequence>MSILSGQVSPEQLTKYVLYCVKLQNVMGHIQFVSVTIHYPSRFTFFVVHKDGEVDSNSIKLTGTKPAITVLAKDNGLKSNLSSLPKDIGPKPNLAVWKPSGEKQNGPALKPKTQQLNSDKRPEACPQKALWEDGKLSTRACKLRTRICGQSSRQKGHTLEGFVKEALEQT</sequence>
<dbReference type="InParanoid" id="A0A7N2KYQ1"/>
<feature type="region of interest" description="Disordered" evidence="1">
    <location>
        <begin position="82"/>
        <end position="125"/>
    </location>
</feature>
<evidence type="ECO:0000313" key="3">
    <source>
        <dbReference type="Proteomes" id="UP000594261"/>
    </source>
</evidence>
<protein>
    <submittedName>
        <fullName evidence="2">Uncharacterized protein</fullName>
    </submittedName>
</protein>
<evidence type="ECO:0000313" key="2">
    <source>
        <dbReference type="EnsemblPlants" id="QL02p074622:mrna"/>
    </source>
</evidence>
<name>A0A7N2KYQ1_QUELO</name>
<reference evidence="2" key="2">
    <citation type="submission" date="2021-01" db="UniProtKB">
        <authorList>
            <consortium name="EnsemblPlants"/>
        </authorList>
    </citation>
    <scope>IDENTIFICATION</scope>
</reference>
<evidence type="ECO:0000256" key="1">
    <source>
        <dbReference type="SAM" id="MobiDB-lite"/>
    </source>
</evidence>
<dbReference type="AlphaFoldDB" id="A0A7N2KYQ1"/>
<dbReference type="Gramene" id="QL02p074622:mrna">
    <property type="protein sequence ID" value="QL02p074622:mrna"/>
    <property type="gene ID" value="QL02p074622"/>
</dbReference>
<accession>A0A7N2KYQ1</accession>
<keyword evidence="3" id="KW-1185">Reference proteome</keyword>
<dbReference type="EnsemblPlants" id="QL02p074622:mrna">
    <property type="protein sequence ID" value="QL02p074622:mrna"/>
    <property type="gene ID" value="QL02p074622"/>
</dbReference>
<reference evidence="3" key="1">
    <citation type="journal article" date="2016" name="G3 (Bethesda)">
        <title>First Draft Assembly and Annotation of the Genome of a California Endemic Oak Quercus lobata Nee (Fagaceae).</title>
        <authorList>
            <person name="Sork V.L."/>
            <person name="Fitz-Gibbon S.T."/>
            <person name="Puiu D."/>
            <person name="Crepeau M."/>
            <person name="Gugger P.F."/>
            <person name="Sherman R."/>
            <person name="Stevens K."/>
            <person name="Langley C.H."/>
            <person name="Pellegrini M."/>
            <person name="Salzberg S.L."/>
        </authorList>
    </citation>
    <scope>NUCLEOTIDE SEQUENCE [LARGE SCALE GENOMIC DNA]</scope>
    <source>
        <strain evidence="3">cv. SW786</strain>
    </source>
</reference>
<organism evidence="2 3">
    <name type="scientific">Quercus lobata</name>
    <name type="common">Valley oak</name>
    <dbReference type="NCBI Taxonomy" id="97700"/>
    <lineage>
        <taxon>Eukaryota</taxon>
        <taxon>Viridiplantae</taxon>
        <taxon>Streptophyta</taxon>
        <taxon>Embryophyta</taxon>
        <taxon>Tracheophyta</taxon>
        <taxon>Spermatophyta</taxon>
        <taxon>Magnoliopsida</taxon>
        <taxon>eudicotyledons</taxon>
        <taxon>Gunneridae</taxon>
        <taxon>Pentapetalae</taxon>
        <taxon>rosids</taxon>
        <taxon>fabids</taxon>
        <taxon>Fagales</taxon>
        <taxon>Fagaceae</taxon>
        <taxon>Quercus</taxon>
    </lineage>
</organism>
<proteinExistence type="predicted"/>
<dbReference type="Proteomes" id="UP000594261">
    <property type="component" value="Chromosome 2"/>
</dbReference>